<evidence type="ECO:0000256" key="9">
    <source>
        <dbReference type="ARBA" id="ARBA00022967"/>
    </source>
</evidence>
<feature type="domain" description="NADH:quinone oxidoreductase/Mrp antiporter transmembrane" evidence="18">
    <location>
        <begin position="23"/>
        <end position="82"/>
    </location>
</feature>
<keyword evidence="7 17" id="KW-0812">Transmembrane</keyword>
<feature type="transmembrane region" description="Helical" evidence="17">
    <location>
        <begin position="303"/>
        <end position="322"/>
    </location>
</feature>
<keyword evidence="14 17" id="KW-0496">Mitochondrion</keyword>
<dbReference type="AlphaFoldDB" id="A0A0C4K205"/>
<evidence type="ECO:0000256" key="17">
    <source>
        <dbReference type="RuleBase" id="RU003403"/>
    </source>
</evidence>
<evidence type="ECO:0000256" key="6">
    <source>
        <dbReference type="ARBA" id="ARBA00022660"/>
    </source>
</evidence>
<comment type="similarity">
    <text evidence="2 17">Belongs to the complex I subunit 2 family.</text>
</comment>
<feature type="transmembrane region" description="Helical" evidence="17">
    <location>
        <begin position="227"/>
        <end position="248"/>
    </location>
</feature>
<accession>A0A0C4K205</accession>
<keyword evidence="8 17" id="KW-0999">Mitochondrion inner membrane</keyword>
<organism evidence="19">
    <name type="scientific">Elliptio icterina</name>
    <name type="common">Variable spike</name>
    <name type="synonym">Freshwater mussel</name>
    <dbReference type="NCBI Taxonomy" id="504354"/>
    <lineage>
        <taxon>Eukaryota</taxon>
        <taxon>Metazoa</taxon>
        <taxon>Spiralia</taxon>
        <taxon>Lophotrochozoa</taxon>
        <taxon>Mollusca</taxon>
        <taxon>Bivalvia</taxon>
        <taxon>Autobranchia</taxon>
        <taxon>Heteroconchia</taxon>
        <taxon>Palaeoheterodonta</taxon>
        <taxon>Unionida</taxon>
        <taxon>Unionoidea</taxon>
        <taxon>Unionidae</taxon>
        <taxon>Ambleminae</taxon>
        <taxon>Pleurobemini</taxon>
        <taxon>Elliptio</taxon>
    </lineage>
</organism>
<evidence type="ECO:0000256" key="8">
    <source>
        <dbReference type="ARBA" id="ARBA00022792"/>
    </source>
</evidence>
<evidence type="ECO:0000256" key="12">
    <source>
        <dbReference type="ARBA" id="ARBA00023027"/>
    </source>
</evidence>
<dbReference type="InterPro" id="IPR050175">
    <property type="entry name" value="Complex_I_Subunit_2"/>
</dbReference>
<evidence type="ECO:0000256" key="14">
    <source>
        <dbReference type="ARBA" id="ARBA00023128"/>
    </source>
</evidence>
<feature type="transmembrane region" description="Helical" evidence="17">
    <location>
        <begin position="7"/>
        <end position="28"/>
    </location>
</feature>
<comment type="function">
    <text evidence="17">Core subunit of the mitochondrial membrane respiratory chain NADH dehydrogenase (Complex I) which catalyzes electron transfer from NADH through the respiratory chain, using ubiquinone as an electron acceptor. Essential for the catalytic activity and assembly of complex I.</text>
</comment>
<evidence type="ECO:0000256" key="2">
    <source>
        <dbReference type="ARBA" id="ARBA00007012"/>
    </source>
</evidence>
<evidence type="ECO:0000256" key="5">
    <source>
        <dbReference type="ARBA" id="ARBA00022448"/>
    </source>
</evidence>
<keyword evidence="13 17" id="KW-0830">Ubiquinone</keyword>
<evidence type="ECO:0000313" key="19">
    <source>
        <dbReference type="EMBL" id="AHJ59871.1"/>
    </source>
</evidence>
<dbReference type="PANTHER" id="PTHR46552:SF1">
    <property type="entry name" value="NADH-UBIQUINONE OXIDOREDUCTASE CHAIN 2"/>
    <property type="match status" value="1"/>
</dbReference>
<geneLocation type="mitochondrion" evidence="19"/>
<dbReference type="InterPro" id="IPR003917">
    <property type="entry name" value="NADH_UbQ_OxRdtase_chain2"/>
</dbReference>
<keyword evidence="11 17" id="KW-1133">Transmembrane helix</keyword>
<feature type="transmembrane region" description="Helical" evidence="17">
    <location>
        <begin position="111"/>
        <end position="131"/>
    </location>
</feature>
<evidence type="ECO:0000256" key="7">
    <source>
        <dbReference type="ARBA" id="ARBA00022692"/>
    </source>
</evidence>
<dbReference type="PRINTS" id="PR01436">
    <property type="entry name" value="NADHDHGNASE2"/>
</dbReference>
<feature type="transmembrane region" description="Helical" evidence="17">
    <location>
        <begin position="189"/>
        <end position="207"/>
    </location>
</feature>
<keyword evidence="5" id="KW-0813">Transport</keyword>
<feature type="transmembrane region" description="Helical" evidence="17">
    <location>
        <begin position="260"/>
        <end position="282"/>
    </location>
</feature>
<feature type="transmembrane region" description="Helical" evidence="17">
    <location>
        <begin position="137"/>
        <end position="154"/>
    </location>
</feature>
<evidence type="ECO:0000256" key="1">
    <source>
        <dbReference type="ARBA" id="ARBA00004448"/>
    </source>
</evidence>
<dbReference type="GO" id="GO:0005743">
    <property type="term" value="C:mitochondrial inner membrane"/>
    <property type="evidence" value="ECO:0007669"/>
    <property type="project" value="UniProtKB-SubCell"/>
</dbReference>
<evidence type="ECO:0000256" key="10">
    <source>
        <dbReference type="ARBA" id="ARBA00022982"/>
    </source>
</evidence>
<sequence>MKSPNKLLFMFLMVSSTCLVMSSSNWLATWMGLEINMLGYIPLVFLKGSTSESEAAVKYLIPQSVGSTMFISSAIMSNYLDNTQIFMVIAMCLKLGVAPLHFWFPPVMATLQLVPAFILLTWQKIAPVMVITSLNPLVIKLTMPIAVISALWGGVGGINQTDIRSLLTYSSIGHTGWMLVSTISNPSIVFTYLMIYILINTSIYIFLAKEDTKSYKQLFSSKEPTKALILAISLLSLAGLPPLTGFVMKLLVLVFTEAELFIILGLVAGALMSLFYYLSLTFSTLTSVSKINLIKYTMNPKMSLMFFLLQILPLTTILFFFWQGKLTYKLLGS</sequence>
<keyword evidence="9 17" id="KW-1278">Translocase</keyword>
<evidence type="ECO:0000256" key="15">
    <source>
        <dbReference type="ARBA" id="ARBA00023136"/>
    </source>
</evidence>
<evidence type="ECO:0000256" key="13">
    <source>
        <dbReference type="ARBA" id="ARBA00023075"/>
    </source>
</evidence>
<dbReference type="GO" id="GO:0006120">
    <property type="term" value="P:mitochondrial electron transport, NADH to ubiquinone"/>
    <property type="evidence" value="ECO:0007669"/>
    <property type="project" value="InterPro"/>
</dbReference>
<dbReference type="EC" id="7.1.1.2" evidence="3 17"/>
<evidence type="ECO:0000256" key="4">
    <source>
        <dbReference type="ARBA" id="ARBA00021008"/>
    </source>
</evidence>
<keyword evidence="15 17" id="KW-0472">Membrane</keyword>
<comment type="subcellular location">
    <subcellularLocation>
        <location evidence="1 17">Mitochondrion inner membrane</location>
        <topology evidence="1 17">Multi-pass membrane protein</topology>
    </subcellularLocation>
</comment>
<dbReference type="Pfam" id="PF00361">
    <property type="entry name" value="Proton_antipo_M"/>
    <property type="match status" value="2"/>
</dbReference>
<protein>
    <recommendedName>
        <fullName evidence="4 17">NADH-ubiquinone oxidoreductase chain 2</fullName>
        <ecNumber evidence="3 17">7.1.1.2</ecNumber>
    </recommendedName>
</protein>
<keyword evidence="10 17" id="KW-0249">Electron transport</keyword>
<evidence type="ECO:0000259" key="18">
    <source>
        <dbReference type="Pfam" id="PF00361"/>
    </source>
</evidence>
<gene>
    <name evidence="19" type="primary">nad2</name>
</gene>
<comment type="catalytic activity">
    <reaction evidence="16 17">
        <text>a ubiquinone + NADH + 5 H(+)(in) = a ubiquinol + NAD(+) + 4 H(+)(out)</text>
        <dbReference type="Rhea" id="RHEA:29091"/>
        <dbReference type="Rhea" id="RHEA-COMP:9565"/>
        <dbReference type="Rhea" id="RHEA-COMP:9566"/>
        <dbReference type="ChEBI" id="CHEBI:15378"/>
        <dbReference type="ChEBI" id="CHEBI:16389"/>
        <dbReference type="ChEBI" id="CHEBI:17976"/>
        <dbReference type="ChEBI" id="CHEBI:57540"/>
        <dbReference type="ChEBI" id="CHEBI:57945"/>
        <dbReference type="EC" id="7.1.1.2"/>
    </reaction>
</comment>
<evidence type="ECO:0000256" key="3">
    <source>
        <dbReference type="ARBA" id="ARBA00012944"/>
    </source>
</evidence>
<keyword evidence="12 17" id="KW-0520">NAD</keyword>
<dbReference type="PANTHER" id="PTHR46552">
    <property type="entry name" value="NADH-UBIQUINONE OXIDOREDUCTASE CHAIN 2"/>
    <property type="match status" value="1"/>
</dbReference>
<dbReference type="InterPro" id="IPR001750">
    <property type="entry name" value="ND/Mrp_TM"/>
</dbReference>
<keyword evidence="6 17" id="KW-0679">Respiratory chain</keyword>
<reference evidence="19" key="1">
    <citation type="journal article" date="2014" name="Mitochondrial DNA">
        <title>Complete maternal mitochondrial genome of freshwater mussel Anodonta lucida (Bivalvia: Unionidae: Anodontinae).</title>
        <authorList>
            <person name="Song X.L."/>
            <person name="Ouyang S."/>
            <person name="Zhou C.H."/>
            <person name="Wu X.P."/>
        </authorList>
    </citation>
    <scope>NUCLEOTIDE SEQUENCE</scope>
</reference>
<proteinExistence type="inferred from homology"/>
<feature type="domain" description="NADH:quinone oxidoreductase/Mrp antiporter transmembrane" evidence="18">
    <location>
        <begin position="84"/>
        <end position="265"/>
    </location>
</feature>
<name>A0A0C4K205_ELLIC</name>
<dbReference type="GO" id="GO:0008137">
    <property type="term" value="F:NADH dehydrogenase (ubiquinone) activity"/>
    <property type="evidence" value="ECO:0007669"/>
    <property type="project" value="UniProtKB-EC"/>
</dbReference>
<evidence type="ECO:0000256" key="16">
    <source>
        <dbReference type="ARBA" id="ARBA00049551"/>
    </source>
</evidence>
<dbReference type="EMBL" id="KF667529">
    <property type="protein sequence ID" value="AHJ59871.1"/>
    <property type="molecule type" value="Genomic_DNA"/>
</dbReference>
<evidence type="ECO:0000256" key="11">
    <source>
        <dbReference type="ARBA" id="ARBA00022989"/>
    </source>
</evidence>